<name>A0A3M8C8G2_9BACL</name>
<dbReference type="Pfam" id="PF00583">
    <property type="entry name" value="Acetyltransf_1"/>
    <property type="match status" value="1"/>
</dbReference>
<proteinExistence type="predicted"/>
<dbReference type="OrthoDB" id="9127144at2"/>
<dbReference type="InterPro" id="IPR000182">
    <property type="entry name" value="GNAT_dom"/>
</dbReference>
<evidence type="ECO:0000313" key="2">
    <source>
        <dbReference type="EMBL" id="RNB72000.1"/>
    </source>
</evidence>
<comment type="caution">
    <text evidence="2">The sequence shown here is derived from an EMBL/GenBank/DDBJ whole genome shotgun (WGS) entry which is preliminary data.</text>
</comment>
<dbReference type="InterPro" id="IPR050276">
    <property type="entry name" value="MshD_Acetyltransferase"/>
</dbReference>
<dbReference type="Proteomes" id="UP000282028">
    <property type="component" value="Unassembled WGS sequence"/>
</dbReference>
<dbReference type="Gene3D" id="3.40.630.30">
    <property type="match status" value="1"/>
</dbReference>
<dbReference type="EMBL" id="RHHR01000027">
    <property type="protein sequence ID" value="RNB72000.1"/>
    <property type="molecule type" value="Genomic_DNA"/>
</dbReference>
<dbReference type="PROSITE" id="PS51186">
    <property type="entry name" value="GNAT"/>
    <property type="match status" value="1"/>
</dbReference>
<dbReference type="InterPro" id="IPR016181">
    <property type="entry name" value="Acyl_CoA_acyltransferase"/>
</dbReference>
<organism evidence="2 3">
    <name type="scientific">Brevibacillus invocatus</name>
    <dbReference type="NCBI Taxonomy" id="173959"/>
    <lineage>
        <taxon>Bacteria</taxon>
        <taxon>Bacillati</taxon>
        <taxon>Bacillota</taxon>
        <taxon>Bacilli</taxon>
        <taxon>Bacillales</taxon>
        <taxon>Paenibacillaceae</taxon>
        <taxon>Brevibacillus</taxon>
    </lineage>
</organism>
<accession>A0A3M8C8G2</accession>
<gene>
    <name evidence="2" type="ORF">EDM52_14695</name>
</gene>
<protein>
    <submittedName>
        <fullName evidence="2">GNAT family N-acetyltransferase</fullName>
    </submittedName>
</protein>
<dbReference type="SUPFAM" id="SSF55729">
    <property type="entry name" value="Acyl-CoA N-acyltransferases (Nat)"/>
    <property type="match status" value="1"/>
</dbReference>
<dbReference type="CDD" id="cd04301">
    <property type="entry name" value="NAT_SF"/>
    <property type="match status" value="1"/>
</dbReference>
<dbReference type="PANTHER" id="PTHR43617">
    <property type="entry name" value="L-AMINO ACID N-ACETYLTRANSFERASE"/>
    <property type="match status" value="1"/>
</dbReference>
<dbReference type="RefSeq" id="WP_122909727.1">
    <property type="nucleotide sequence ID" value="NZ_CBCSBE010000006.1"/>
</dbReference>
<dbReference type="GO" id="GO:0016747">
    <property type="term" value="F:acyltransferase activity, transferring groups other than amino-acyl groups"/>
    <property type="evidence" value="ECO:0007669"/>
    <property type="project" value="InterPro"/>
</dbReference>
<dbReference type="PANTHER" id="PTHR43617:SF2">
    <property type="entry name" value="UPF0039 PROTEIN SLL0451"/>
    <property type="match status" value="1"/>
</dbReference>
<keyword evidence="3" id="KW-1185">Reference proteome</keyword>
<evidence type="ECO:0000259" key="1">
    <source>
        <dbReference type="PROSITE" id="PS51186"/>
    </source>
</evidence>
<evidence type="ECO:0000313" key="3">
    <source>
        <dbReference type="Proteomes" id="UP000282028"/>
    </source>
</evidence>
<feature type="domain" description="N-acetyltransferase" evidence="1">
    <location>
        <begin position="3"/>
        <end position="145"/>
    </location>
</feature>
<reference evidence="2 3" key="1">
    <citation type="submission" date="2018-10" db="EMBL/GenBank/DDBJ databases">
        <title>Phylogenomics of Brevibacillus.</title>
        <authorList>
            <person name="Dunlap C."/>
        </authorList>
    </citation>
    <scope>NUCLEOTIDE SEQUENCE [LARGE SCALE GENOMIC DNA]</scope>
    <source>
        <strain evidence="2 3">JCM 12215</strain>
    </source>
</reference>
<keyword evidence="2" id="KW-0808">Transferase</keyword>
<dbReference type="AlphaFoldDB" id="A0A3M8C8G2"/>
<sequence length="150" mass="17086">MTLLLKEITSENWEECIQLQPSEDQEHFIASNLYSLAQSKFLPNFETLAVYKDQAMVGFVMFGIDPVDSQYWIYRLMIDSNHQGKGYGIETMKQVIDRIREKPDTTNIMVAYHPENEAAASLYEKLGFKVVGKASWGEIMSCLSMVDGST</sequence>